<evidence type="ECO:0000256" key="1">
    <source>
        <dbReference type="SAM" id="Coils"/>
    </source>
</evidence>
<proteinExistence type="predicted"/>
<dbReference type="AlphaFoldDB" id="A0A8J2KXU7"/>
<dbReference type="Proteomes" id="UP000708208">
    <property type="component" value="Unassembled WGS sequence"/>
</dbReference>
<feature type="coiled-coil region" evidence="1">
    <location>
        <begin position="94"/>
        <end position="128"/>
    </location>
</feature>
<accession>A0A8J2KXU7</accession>
<organism evidence="3 4">
    <name type="scientific">Allacma fusca</name>
    <dbReference type="NCBI Taxonomy" id="39272"/>
    <lineage>
        <taxon>Eukaryota</taxon>
        <taxon>Metazoa</taxon>
        <taxon>Ecdysozoa</taxon>
        <taxon>Arthropoda</taxon>
        <taxon>Hexapoda</taxon>
        <taxon>Collembola</taxon>
        <taxon>Symphypleona</taxon>
        <taxon>Sminthuridae</taxon>
        <taxon>Allacma</taxon>
    </lineage>
</organism>
<name>A0A8J2KXU7_9HEXA</name>
<evidence type="ECO:0000256" key="2">
    <source>
        <dbReference type="SAM" id="MobiDB-lite"/>
    </source>
</evidence>
<comment type="caution">
    <text evidence="3">The sequence shown here is derived from an EMBL/GenBank/DDBJ whole genome shotgun (WGS) entry which is preliminary data.</text>
</comment>
<reference evidence="3" key="1">
    <citation type="submission" date="2021-06" db="EMBL/GenBank/DDBJ databases">
        <authorList>
            <person name="Hodson N. C."/>
            <person name="Mongue J. A."/>
            <person name="Jaron S. K."/>
        </authorList>
    </citation>
    <scope>NUCLEOTIDE SEQUENCE</scope>
</reference>
<keyword evidence="1" id="KW-0175">Coiled coil</keyword>
<feature type="compositionally biased region" description="Polar residues" evidence="2">
    <location>
        <begin position="38"/>
        <end position="57"/>
    </location>
</feature>
<dbReference type="EMBL" id="CAJVCH010524974">
    <property type="protein sequence ID" value="CAG7821962.1"/>
    <property type="molecule type" value="Genomic_DNA"/>
</dbReference>
<keyword evidence="4" id="KW-1185">Reference proteome</keyword>
<protein>
    <submittedName>
        <fullName evidence="3">Uncharacterized protein</fullName>
    </submittedName>
</protein>
<evidence type="ECO:0000313" key="4">
    <source>
        <dbReference type="Proteomes" id="UP000708208"/>
    </source>
</evidence>
<sequence length="147" mass="16636">MGPGQSSSCSRAADVPLSDVEVYEFFRRYGVHVRANEGQDNQGNRLPQVVPASQDTDSFQNTFGFRGVLDEDEIFQTYAELPDDTHLPFVIPSVNDMDVEIEELQTKIRGLQEKLDSLSQENLQLRSQFLSGADKIMHDESPRIFQL</sequence>
<evidence type="ECO:0000313" key="3">
    <source>
        <dbReference type="EMBL" id="CAG7821962.1"/>
    </source>
</evidence>
<feature type="region of interest" description="Disordered" evidence="2">
    <location>
        <begin position="36"/>
        <end position="57"/>
    </location>
</feature>
<gene>
    <name evidence="3" type="ORF">AFUS01_LOCUS32262</name>
</gene>